<dbReference type="RefSeq" id="WP_102552411.1">
    <property type="nucleotide sequence ID" value="NZ_MCZF01000114.1"/>
</dbReference>
<evidence type="ECO:0000313" key="2">
    <source>
        <dbReference type="Proteomes" id="UP000235533"/>
    </source>
</evidence>
<protein>
    <submittedName>
        <fullName evidence="1">Uncharacterized protein</fullName>
    </submittedName>
</protein>
<dbReference type="Proteomes" id="UP000235533">
    <property type="component" value="Unassembled WGS sequence"/>
</dbReference>
<gene>
    <name evidence="1" type="ORF">BCT54_03570</name>
</gene>
<organism evidence="1 2">
    <name type="scientific">Vibrio splendidus</name>
    <dbReference type="NCBI Taxonomy" id="29497"/>
    <lineage>
        <taxon>Bacteria</taxon>
        <taxon>Pseudomonadati</taxon>
        <taxon>Pseudomonadota</taxon>
        <taxon>Gammaproteobacteria</taxon>
        <taxon>Vibrionales</taxon>
        <taxon>Vibrionaceae</taxon>
        <taxon>Vibrio</taxon>
    </lineage>
</organism>
<reference evidence="2" key="1">
    <citation type="submission" date="2016-07" db="EMBL/GenBank/DDBJ databases">
        <title>Nontailed viruses are major unrecognized killers of bacteria in the ocean.</title>
        <authorList>
            <person name="Kauffman K."/>
            <person name="Hussain F."/>
            <person name="Yang J."/>
            <person name="Arevalo P."/>
            <person name="Brown J."/>
            <person name="Cutler M."/>
            <person name="Kelly L."/>
            <person name="Polz M.F."/>
        </authorList>
    </citation>
    <scope>NUCLEOTIDE SEQUENCE [LARGE SCALE GENOMIC DNA]</scope>
    <source>
        <strain evidence="2">10N.261.48.B5</strain>
    </source>
</reference>
<dbReference type="EMBL" id="MCZF01000114">
    <property type="protein sequence ID" value="PMM53558.1"/>
    <property type="molecule type" value="Genomic_DNA"/>
</dbReference>
<evidence type="ECO:0000313" key="1">
    <source>
        <dbReference type="EMBL" id="PMM53558.1"/>
    </source>
</evidence>
<sequence length="88" mass="10140">MKLNVDFSALHLAASKTQGLIAYAETLRELKTPYNEGLIALRDYVTTNDGQEHTTQHDGIKVTRFVLACEELHCFQPYQDIDLLYFEY</sequence>
<name>A0A2N7JR21_VIBSP</name>
<accession>A0A2N7JR21</accession>
<proteinExistence type="predicted"/>
<comment type="caution">
    <text evidence="1">The sequence shown here is derived from an EMBL/GenBank/DDBJ whole genome shotgun (WGS) entry which is preliminary data.</text>
</comment>
<dbReference type="AlphaFoldDB" id="A0A2N7JR21"/>